<accession>A0A127HY82</accession>
<organism evidence="8 9">
    <name type="scientific">Pseudomonas azotoformans</name>
    <dbReference type="NCBI Taxonomy" id="47878"/>
    <lineage>
        <taxon>Bacteria</taxon>
        <taxon>Pseudomonadati</taxon>
        <taxon>Pseudomonadota</taxon>
        <taxon>Gammaproteobacteria</taxon>
        <taxon>Pseudomonadales</taxon>
        <taxon>Pseudomonadaceae</taxon>
        <taxon>Pseudomonas</taxon>
    </lineage>
</organism>
<proteinExistence type="predicted"/>
<dbReference type="KEGG" id="pazo:AYR47_15195"/>
<feature type="domain" description="Polysaccharide chain length determinant N-terminal" evidence="7">
    <location>
        <begin position="14"/>
        <end position="74"/>
    </location>
</feature>
<dbReference type="AlphaFoldDB" id="A0A127HY82"/>
<evidence type="ECO:0000256" key="3">
    <source>
        <dbReference type="ARBA" id="ARBA00022692"/>
    </source>
</evidence>
<keyword evidence="2" id="KW-1003">Cell membrane</keyword>
<evidence type="ECO:0000256" key="5">
    <source>
        <dbReference type="ARBA" id="ARBA00023136"/>
    </source>
</evidence>
<dbReference type="Proteomes" id="UP000070516">
    <property type="component" value="Chromosome"/>
</dbReference>
<gene>
    <name evidence="8" type="ORF">AYR47_15195</name>
</gene>
<dbReference type="RefSeq" id="WP_061435742.1">
    <property type="nucleotide sequence ID" value="NZ_CP014546.1"/>
</dbReference>
<sequence>MSRPTNSKARPNDDEIDPIPLIQALWKGKIAVIAATLIGAAVSLALYASSPEQWIASTYITKPSLYSLYKEVNEKDAPVTASPLPLETKLYSTIQNDIFYSAMGIMTAKSVTLTDAPPKSIGNEPVLYIASIAAGTAAMATTQLESAMATANSEAIVLNLPALAANNTLKAFSTLDEIKTVSTKTTKATRKFASLGALLGFILGSAFVLGRFLIRQYKQSH</sequence>
<keyword evidence="3 6" id="KW-0812">Transmembrane</keyword>
<feature type="transmembrane region" description="Helical" evidence="6">
    <location>
        <begin position="192"/>
        <end position="214"/>
    </location>
</feature>
<protein>
    <recommendedName>
        <fullName evidence="7">Polysaccharide chain length determinant N-terminal domain-containing protein</fullName>
    </recommendedName>
</protein>
<evidence type="ECO:0000313" key="8">
    <source>
        <dbReference type="EMBL" id="AMN79592.1"/>
    </source>
</evidence>
<dbReference type="Pfam" id="PF02706">
    <property type="entry name" value="Wzz"/>
    <property type="match status" value="1"/>
</dbReference>
<dbReference type="InterPro" id="IPR003856">
    <property type="entry name" value="LPS_length_determ_N"/>
</dbReference>
<evidence type="ECO:0000256" key="4">
    <source>
        <dbReference type="ARBA" id="ARBA00022989"/>
    </source>
</evidence>
<evidence type="ECO:0000256" key="1">
    <source>
        <dbReference type="ARBA" id="ARBA00004651"/>
    </source>
</evidence>
<name>A0A127HY82_PSEAZ</name>
<dbReference type="EMBL" id="CP014546">
    <property type="protein sequence ID" value="AMN79592.1"/>
    <property type="molecule type" value="Genomic_DNA"/>
</dbReference>
<keyword evidence="5 6" id="KW-0472">Membrane</keyword>
<reference evidence="8 9" key="1">
    <citation type="submission" date="2016-02" db="EMBL/GenBank/DDBJ databases">
        <title>Complete genome sequence of Pseudomonas azotoformans S4.</title>
        <authorList>
            <person name="Fang Y."/>
            <person name="Wu L."/>
            <person name="Feng G."/>
        </authorList>
    </citation>
    <scope>NUCLEOTIDE SEQUENCE [LARGE SCALE GENOMIC DNA]</scope>
    <source>
        <strain evidence="8 9">S4</strain>
    </source>
</reference>
<evidence type="ECO:0000256" key="6">
    <source>
        <dbReference type="SAM" id="Phobius"/>
    </source>
</evidence>
<dbReference type="GO" id="GO:0005886">
    <property type="term" value="C:plasma membrane"/>
    <property type="evidence" value="ECO:0007669"/>
    <property type="project" value="UniProtKB-SubCell"/>
</dbReference>
<evidence type="ECO:0000256" key="2">
    <source>
        <dbReference type="ARBA" id="ARBA00022475"/>
    </source>
</evidence>
<evidence type="ECO:0000259" key="7">
    <source>
        <dbReference type="Pfam" id="PF02706"/>
    </source>
</evidence>
<keyword evidence="4 6" id="KW-1133">Transmembrane helix</keyword>
<comment type="subcellular location">
    <subcellularLocation>
        <location evidence="1">Cell membrane</location>
        <topology evidence="1">Multi-pass membrane protein</topology>
    </subcellularLocation>
</comment>
<evidence type="ECO:0000313" key="9">
    <source>
        <dbReference type="Proteomes" id="UP000070516"/>
    </source>
</evidence>